<reference evidence="3 4" key="1">
    <citation type="submission" date="2016-06" db="EMBL/GenBank/DDBJ databases">
        <authorList>
            <person name="Kjaerup R.B."/>
            <person name="Dalgaard T.S."/>
            <person name="Juul-Madsen H.R."/>
        </authorList>
    </citation>
    <scope>NUCLEOTIDE SEQUENCE [LARGE SCALE GENOMIC DNA]</scope>
    <source>
        <strain evidence="3 4">1245335.1</strain>
    </source>
</reference>
<dbReference type="Pfam" id="PF10708">
    <property type="entry name" value="DUF2510"/>
    <property type="match status" value="1"/>
</dbReference>
<proteinExistence type="predicted"/>
<feature type="region of interest" description="Disordered" evidence="1">
    <location>
        <begin position="77"/>
        <end position="110"/>
    </location>
</feature>
<accession>A0A1A3NS92</accession>
<evidence type="ECO:0000313" key="4">
    <source>
        <dbReference type="Proteomes" id="UP000093819"/>
    </source>
</evidence>
<protein>
    <recommendedName>
        <fullName evidence="2">DUF2510 domain-containing protein</fullName>
    </recommendedName>
</protein>
<evidence type="ECO:0000259" key="2">
    <source>
        <dbReference type="Pfam" id="PF10708"/>
    </source>
</evidence>
<feature type="compositionally biased region" description="Low complexity" evidence="1">
    <location>
        <begin position="77"/>
        <end position="102"/>
    </location>
</feature>
<feature type="domain" description="DUF2510" evidence="2">
    <location>
        <begin position="101"/>
        <end position="129"/>
    </location>
</feature>
<dbReference type="AlphaFoldDB" id="A0A1A3NS92"/>
<sequence length="131" mass="14842">MFYIGLLKHTGALILWFQQTVRFTGTLEQCERAYRDAQNHCLIAGWWSIASLLLNPIALFHNRSAIRKIRNLAQQPQQFQQAPQLQQPQAAGARPPGAMPAGWYPDPSGHPGQRYWDGATWTGFTHPPAHR</sequence>
<dbReference type="InterPro" id="IPR018929">
    <property type="entry name" value="DUF2510"/>
</dbReference>
<dbReference type="EMBL" id="LZLR01000060">
    <property type="protein sequence ID" value="OBK24791.1"/>
    <property type="molecule type" value="Genomic_DNA"/>
</dbReference>
<dbReference type="OrthoDB" id="4639451at2"/>
<comment type="caution">
    <text evidence="3">The sequence shown here is derived from an EMBL/GenBank/DDBJ whole genome shotgun (WGS) entry which is preliminary data.</text>
</comment>
<evidence type="ECO:0000313" key="3">
    <source>
        <dbReference type="EMBL" id="OBK24791.1"/>
    </source>
</evidence>
<organism evidence="3 4">
    <name type="scientific">Mycobacterium asiaticum</name>
    <dbReference type="NCBI Taxonomy" id="1790"/>
    <lineage>
        <taxon>Bacteria</taxon>
        <taxon>Bacillati</taxon>
        <taxon>Actinomycetota</taxon>
        <taxon>Actinomycetes</taxon>
        <taxon>Mycobacteriales</taxon>
        <taxon>Mycobacteriaceae</taxon>
        <taxon>Mycobacterium</taxon>
    </lineage>
</organism>
<evidence type="ECO:0000256" key="1">
    <source>
        <dbReference type="SAM" id="MobiDB-lite"/>
    </source>
</evidence>
<gene>
    <name evidence="3" type="ORF">A5635_17070</name>
</gene>
<dbReference type="Proteomes" id="UP000093819">
    <property type="component" value="Unassembled WGS sequence"/>
</dbReference>
<name>A0A1A3NS92_MYCAS</name>